<dbReference type="Proteomes" id="UP001501752">
    <property type="component" value="Unassembled WGS sequence"/>
</dbReference>
<feature type="transmembrane region" description="Helical" evidence="1">
    <location>
        <begin position="138"/>
        <end position="156"/>
    </location>
</feature>
<evidence type="ECO:0008006" key="4">
    <source>
        <dbReference type="Google" id="ProtNLM"/>
    </source>
</evidence>
<keyword evidence="3" id="KW-1185">Reference proteome</keyword>
<feature type="transmembrane region" description="Helical" evidence="1">
    <location>
        <begin position="264"/>
        <end position="283"/>
    </location>
</feature>
<accession>A0ABP9DZ40</accession>
<name>A0ABP9DZ40_9ACTN</name>
<sequence length="322" mass="32840">MSGWGVRAALRLYPAAYRGERGAELVGVHEEVTADAGRLERLRELGDLAGYGLRLRLGLGAAGLPARLLAVAAPLIAGALAGQALFTAEDVVVADRAYRRYALFGDGSLAMLLDRAGSLVLLLAAVAALFGGWAVARAAALVGMALAVVSGAGLFLAEAHRVGGTEALLGVLVDGGPQLLWALMLLAAPRDLLPPVTGRSVAAVCAGALMAGPVLYGAFYGLLGWGTLFAADWMMLLGPAFVAIELVLLVAAGPALLRGRLLPAAALVATAPMMLPGVLPHVVRSGLGPAGALVLLLMVAAGAVLLGRYWHPVVPRRGAPRV</sequence>
<keyword evidence="1" id="KW-0812">Transmembrane</keyword>
<evidence type="ECO:0000313" key="3">
    <source>
        <dbReference type="Proteomes" id="UP001501752"/>
    </source>
</evidence>
<feature type="transmembrane region" description="Helical" evidence="1">
    <location>
        <begin position="64"/>
        <end position="88"/>
    </location>
</feature>
<gene>
    <name evidence="2" type="ORF">GCM10023235_43620</name>
</gene>
<comment type="caution">
    <text evidence="2">The sequence shown here is derived from an EMBL/GenBank/DDBJ whole genome shotgun (WGS) entry which is preliminary data.</text>
</comment>
<proteinExistence type="predicted"/>
<reference evidence="3" key="1">
    <citation type="journal article" date="2019" name="Int. J. Syst. Evol. Microbiol.">
        <title>The Global Catalogue of Microorganisms (GCM) 10K type strain sequencing project: providing services to taxonomists for standard genome sequencing and annotation.</title>
        <authorList>
            <consortium name="The Broad Institute Genomics Platform"/>
            <consortium name="The Broad Institute Genome Sequencing Center for Infectious Disease"/>
            <person name="Wu L."/>
            <person name="Ma J."/>
        </authorList>
    </citation>
    <scope>NUCLEOTIDE SEQUENCE [LARGE SCALE GENOMIC DNA]</scope>
    <source>
        <strain evidence="3">JCM 13006</strain>
    </source>
</reference>
<feature type="transmembrane region" description="Helical" evidence="1">
    <location>
        <begin position="200"/>
        <end position="223"/>
    </location>
</feature>
<feature type="transmembrane region" description="Helical" evidence="1">
    <location>
        <begin position="168"/>
        <end position="188"/>
    </location>
</feature>
<feature type="transmembrane region" description="Helical" evidence="1">
    <location>
        <begin position="289"/>
        <end position="307"/>
    </location>
</feature>
<organism evidence="2 3">
    <name type="scientific">Kitasatospora terrestris</name>
    <dbReference type="NCBI Taxonomy" id="258051"/>
    <lineage>
        <taxon>Bacteria</taxon>
        <taxon>Bacillati</taxon>
        <taxon>Actinomycetota</taxon>
        <taxon>Actinomycetes</taxon>
        <taxon>Kitasatosporales</taxon>
        <taxon>Streptomycetaceae</taxon>
        <taxon>Kitasatospora</taxon>
    </lineage>
</organism>
<dbReference type="RefSeq" id="WP_345698538.1">
    <property type="nucleotide sequence ID" value="NZ_BAABIS010000001.1"/>
</dbReference>
<evidence type="ECO:0000313" key="2">
    <source>
        <dbReference type="EMBL" id="GAA4860799.1"/>
    </source>
</evidence>
<keyword evidence="1" id="KW-1133">Transmembrane helix</keyword>
<keyword evidence="1" id="KW-0472">Membrane</keyword>
<feature type="transmembrane region" description="Helical" evidence="1">
    <location>
        <begin position="108"/>
        <end position="131"/>
    </location>
</feature>
<protein>
    <recommendedName>
        <fullName evidence="4">Integral membrane protein</fullName>
    </recommendedName>
</protein>
<evidence type="ECO:0000256" key="1">
    <source>
        <dbReference type="SAM" id="Phobius"/>
    </source>
</evidence>
<dbReference type="EMBL" id="BAABIS010000001">
    <property type="protein sequence ID" value="GAA4860799.1"/>
    <property type="molecule type" value="Genomic_DNA"/>
</dbReference>
<feature type="transmembrane region" description="Helical" evidence="1">
    <location>
        <begin position="235"/>
        <end position="257"/>
    </location>
</feature>